<comment type="caution">
    <text evidence="2">The sequence shown here is derived from an EMBL/GenBank/DDBJ whole genome shotgun (WGS) entry which is preliminary data.</text>
</comment>
<reference evidence="2 3" key="1">
    <citation type="submission" date="2018-11" db="EMBL/GenBank/DDBJ databases">
        <title>Genome sequencing and assembly of Anaerosphaera sp. nov., GS7-6-2.</title>
        <authorList>
            <person name="Rettenmaier R."/>
            <person name="Liebl W."/>
            <person name="Zverlov V."/>
        </authorList>
    </citation>
    <scope>NUCLEOTIDE SEQUENCE [LARGE SCALE GENOMIC DNA]</scope>
    <source>
        <strain evidence="2 3">GS7-6-2</strain>
    </source>
</reference>
<feature type="domain" description="LUD" evidence="1">
    <location>
        <begin position="5"/>
        <end position="199"/>
    </location>
</feature>
<accession>A0A437S5Z1</accession>
<evidence type="ECO:0000313" key="2">
    <source>
        <dbReference type="EMBL" id="RVU54462.1"/>
    </source>
</evidence>
<dbReference type="OrthoDB" id="9809147at2"/>
<organism evidence="2 3">
    <name type="scientific">Anaerosphaera multitolerans</name>
    <dbReference type="NCBI Taxonomy" id="2487351"/>
    <lineage>
        <taxon>Bacteria</taxon>
        <taxon>Bacillati</taxon>
        <taxon>Bacillota</taxon>
        <taxon>Tissierellia</taxon>
        <taxon>Tissierellales</taxon>
        <taxon>Peptoniphilaceae</taxon>
        <taxon>Anaerosphaera</taxon>
    </lineage>
</organism>
<dbReference type="PANTHER" id="PTHR36179">
    <property type="entry name" value="LUD_DOM DOMAIN-CONTAINING PROTEIN"/>
    <property type="match status" value="1"/>
</dbReference>
<dbReference type="Proteomes" id="UP000288812">
    <property type="component" value="Unassembled WGS sequence"/>
</dbReference>
<sequence length="205" mass="23548">MENIIKETIKNLRENNMNGYYCESREELYILLEEFFKDGLTVGCGDSITLEELGVFQWLRKKDVKFYDKFEKSLTSEDRRKIYLKNFTSDVFITGSNAISSKGEIINIDGNGSRVAPMIYGPKKVIVVVGENKITEDYFGAIKRAREIAAPLDAKRLDKNTPCKFTGKCSDCKSPERICNFFVTIAHEFDRDRIHVLILNENLGY</sequence>
<dbReference type="AlphaFoldDB" id="A0A437S5Z1"/>
<dbReference type="EMBL" id="RLIH01000010">
    <property type="protein sequence ID" value="RVU54462.1"/>
    <property type="molecule type" value="Genomic_DNA"/>
</dbReference>
<keyword evidence="3" id="KW-1185">Reference proteome</keyword>
<evidence type="ECO:0000259" key="1">
    <source>
        <dbReference type="Pfam" id="PF02589"/>
    </source>
</evidence>
<gene>
    <name evidence="2" type="ORF">EF514_07630</name>
</gene>
<dbReference type="PIRSF" id="PIRSF020269">
    <property type="entry name" value="DUF1121"/>
    <property type="match status" value="1"/>
</dbReference>
<dbReference type="Pfam" id="PF02589">
    <property type="entry name" value="LUD_dom"/>
    <property type="match status" value="1"/>
</dbReference>
<dbReference type="InterPro" id="IPR009501">
    <property type="entry name" value="UCP020269"/>
</dbReference>
<name>A0A437S5Z1_9FIRM</name>
<protein>
    <submittedName>
        <fullName evidence="2">Lactate utilization protein</fullName>
    </submittedName>
</protein>
<evidence type="ECO:0000313" key="3">
    <source>
        <dbReference type="Proteomes" id="UP000288812"/>
    </source>
</evidence>
<dbReference type="InterPro" id="IPR003741">
    <property type="entry name" value="LUD_dom"/>
</dbReference>
<dbReference type="PANTHER" id="PTHR36179:SF2">
    <property type="entry name" value="LUD DOMAIN-CONTAINING PROTEIN"/>
    <property type="match status" value="1"/>
</dbReference>
<proteinExistence type="predicted"/>